<gene>
    <name evidence="3" type="ORF">CQA69_06730</name>
</gene>
<accession>A0A4U7BEG4</accession>
<dbReference type="OrthoDB" id="5353360at2"/>
<name>A0A4U7BEG4_9BACT</name>
<feature type="coiled-coil region" evidence="1">
    <location>
        <begin position="501"/>
        <end position="535"/>
    </location>
</feature>
<evidence type="ECO:0000256" key="1">
    <source>
        <dbReference type="SAM" id="Coils"/>
    </source>
</evidence>
<feature type="domain" description="Flagellar Assembly Protein A N-terminal region" evidence="2">
    <location>
        <begin position="125"/>
        <end position="274"/>
    </location>
</feature>
<reference evidence="3 4" key="1">
    <citation type="submission" date="2018-05" db="EMBL/GenBank/DDBJ databases">
        <title>Novel Campyloabacter and Helicobacter Species and Strains.</title>
        <authorList>
            <person name="Mannion A.J."/>
            <person name="Shen Z."/>
            <person name="Fox J.G."/>
        </authorList>
    </citation>
    <scope>NUCLEOTIDE SEQUENCE [LARGE SCALE GENOMIC DNA]</scope>
    <source>
        <strain evidence="4">MIT17-664</strain>
    </source>
</reference>
<organism evidence="3 4">
    <name type="scientific">Campylobacter estrildidarum</name>
    <dbReference type="NCBI Taxonomy" id="2510189"/>
    <lineage>
        <taxon>Bacteria</taxon>
        <taxon>Pseudomonadati</taxon>
        <taxon>Campylobacterota</taxon>
        <taxon>Epsilonproteobacteria</taxon>
        <taxon>Campylobacterales</taxon>
        <taxon>Campylobacteraceae</taxon>
        <taxon>Campylobacter</taxon>
    </lineage>
</organism>
<sequence>MALDEKIISYTESPDQELLEVSSRTSINLNELDFNLLAFSTQYCFGDGKWEKISEKDLNFFEKDEVFLRNDLQIKQEYKIEIFHHANQDKVAKAIKLTANKNLTKIVAQIDFSVLDFHEKLAFEILQNIYKKMLKLKFLIGIRIFNFKKELIAICNQHRKNPINKLIQVVIARGVEPMQSQDEKLILLYKEKTKDYTIDEKRSGIIAVDENEVVLRHAKFKQGKEGKDLNLRTLKVLSANENKVKFNCSSAFKAIEEEDFTDYVALKKGFVVQDGDKFDISNFLEFRDVDFKNVGIIRAGLDKNVKINIKFISDMQDAVNSGVGIECEELNISGSVGSNTHLKATKMTIEGVTHSKSQIYAKEAYVKTHRGTIEGETINIDLLEGGTVKAKEVKIKKSLGGTIQADKIYIDNLENNNTCIFYDCAIVENMKGQNNKFNVRVKTLDKDYDKEFLQIKEKISALNHKINKLKHFISSGKNGILNIEKKVSELKNQGKNIPSQYEKILKEFSLQNNELNKLQNEEKECLELKKKLHSELLALEQTLFEAKFINKSGKWSEMNEIKFSLIEPKKDVFYSSFKNESAKVIGLEKRIENNQELIEIYKKLDYDKKDTEWLLPSKE</sequence>
<evidence type="ECO:0000259" key="2">
    <source>
        <dbReference type="Pfam" id="PF20250"/>
    </source>
</evidence>
<evidence type="ECO:0000313" key="4">
    <source>
        <dbReference type="Proteomes" id="UP000308838"/>
    </source>
</evidence>
<protein>
    <submittedName>
        <fullName evidence="3">DUF342 domain-containing protein</fullName>
    </submittedName>
</protein>
<dbReference type="EMBL" id="NXLZ01000011">
    <property type="protein sequence ID" value="TKX30013.1"/>
    <property type="molecule type" value="Genomic_DNA"/>
</dbReference>
<dbReference type="InterPro" id="IPR046866">
    <property type="entry name" value="FapA_N"/>
</dbReference>
<dbReference type="AlphaFoldDB" id="A0A4U7BEG4"/>
<proteinExistence type="predicted"/>
<dbReference type="Pfam" id="PF20250">
    <property type="entry name" value="FapA_N"/>
    <property type="match status" value="1"/>
</dbReference>
<keyword evidence="4" id="KW-1185">Reference proteome</keyword>
<keyword evidence="1" id="KW-0175">Coiled coil</keyword>
<dbReference type="Proteomes" id="UP000308838">
    <property type="component" value="Unassembled WGS sequence"/>
</dbReference>
<comment type="caution">
    <text evidence="3">The sequence shown here is derived from an EMBL/GenBank/DDBJ whole genome shotgun (WGS) entry which is preliminary data.</text>
</comment>
<evidence type="ECO:0000313" key="3">
    <source>
        <dbReference type="EMBL" id="TKX30013.1"/>
    </source>
</evidence>
<dbReference type="RefSeq" id="WP_137621015.1">
    <property type="nucleotide sequence ID" value="NZ_NXLZ01000011.1"/>
</dbReference>